<gene>
    <name evidence="3" type="ORF">JCM9152_376</name>
</gene>
<dbReference type="NCBIfam" id="TIGR02878">
    <property type="entry name" value="spore_ypjB"/>
    <property type="match status" value="1"/>
</dbReference>
<evidence type="ECO:0000256" key="2">
    <source>
        <dbReference type="SAM" id="SignalP"/>
    </source>
</evidence>
<evidence type="ECO:0000313" key="3">
    <source>
        <dbReference type="EMBL" id="GAE29037.1"/>
    </source>
</evidence>
<dbReference type="InterPro" id="IPR014231">
    <property type="entry name" value="Spore_YpjB"/>
</dbReference>
<comment type="caution">
    <text evidence="3">The sequence shown here is derived from an EMBL/GenBank/DDBJ whole genome shotgun (WGS) entry which is preliminary data.</text>
</comment>
<organism evidence="3 4">
    <name type="scientific">Halalkalibacter hemicellulosilyticusJCM 9152</name>
    <dbReference type="NCBI Taxonomy" id="1236971"/>
    <lineage>
        <taxon>Bacteria</taxon>
        <taxon>Bacillati</taxon>
        <taxon>Bacillota</taxon>
        <taxon>Bacilli</taxon>
        <taxon>Bacillales</taxon>
        <taxon>Bacillaceae</taxon>
        <taxon>Halalkalibacter</taxon>
    </lineage>
</organism>
<accession>W4QAP0</accession>
<keyword evidence="4" id="KW-1185">Reference proteome</keyword>
<dbReference type="EMBL" id="BAUU01000002">
    <property type="protein sequence ID" value="GAE29037.1"/>
    <property type="molecule type" value="Genomic_DNA"/>
</dbReference>
<proteinExistence type="predicted"/>
<dbReference type="Proteomes" id="UP000018895">
    <property type="component" value="Unassembled WGS sequence"/>
</dbReference>
<evidence type="ECO:0008006" key="5">
    <source>
        <dbReference type="Google" id="ProtNLM"/>
    </source>
</evidence>
<keyword evidence="2" id="KW-0732">Signal</keyword>
<evidence type="ECO:0000256" key="1">
    <source>
        <dbReference type="SAM" id="Phobius"/>
    </source>
</evidence>
<name>W4QAP0_9BACI</name>
<feature type="chain" id="PRO_5004848247" description="Sporulation protein YpjB" evidence="2">
    <location>
        <begin position="22"/>
        <end position="261"/>
    </location>
</feature>
<protein>
    <recommendedName>
        <fullName evidence="5">Sporulation protein YpjB</fullName>
    </recommendedName>
</protein>
<keyword evidence="1" id="KW-0472">Membrane</keyword>
<keyword evidence="1" id="KW-1133">Transmembrane helix</keyword>
<sequence length="261" mass="30689">MRQILIAIITISLIIPVTAYADDSPSQHTWKQLNHMSDQILQLTKQEKFAESKQLMNHFSNSFLEIDFREEGITMSSLRAVILAFEKAEQSLTATDIMLEDRIRAVTSFRLAVDALTSEFHPLWLQTEEVVMQALTEMEASIVENDEQAFQVRLNQLLNQYEMIRPALYIDTEPQQLQRIDAQIAYLDRMRIESTSNNKLVDHMELMKEEWEQLYKRMKEDNTDPSFWWVIFTIGSMITGSLTYVGWKKYRAEKRKVRLKE</sequence>
<dbReference type="Pfam" id="PF09577">
    <property type="entry name" value="Spore_YpjB"/>
    <property type="match status" value="1"/>
</dbReference>
<feature type="transmembrane region" description="Helical" evidence="1">
    <location>
        <begin position="227"/>
        <end position="247"/>
    </location>
</feature>
<dbReference type="RefSeq" id="WP_035340198.1">
    <property type="nucleotide sequence ID" value="NZ_BAUU01000002.1"/>
</dbReference>
<dbReference type="STRING" id="1236971.JCM9152_376"/>
<reference evidence="3" key="1">
    <citation type="journal article" date="2014" name="Genome Announc.">
        <title>Draft Genome Sequences of Three Alkaliphilic Bacillus Strains, Bacillus wakoensis JCM 9140T, Bacillus akibai JCM 9157T, and Bacillus hemicellulosilyticus JCM 9152T.</title>
        <authorList>
            <person name="Yuki M."/>
            <person name="Oshima K."/>
            <person name="Suda W."/>
            <person name="Oshida Y."/>
            <person name="Kitamura K."/>
            <person name="Iida T."/>
            <person name="Hattori M."/>
            <person name="Ohkuma M."/>
        </authorList>
    </citation>
    <scope>NUCLEOTIDE SEQUENCE [LARGE SCALE GENOMIC DNA]</scope>
    <source>
        <strain evidence="3">JCM 9152</strain>
    </source>
</reference>
<evidence type="ECO:0000313" key="4">
    <source>
        <dbReference type="Proteomes" id="UP000018895"/>
    </source>
</evidence>
<dbReference type="AlphaFoldDB" id="W4QAP0"/>
<dbReference type="OrthoDB" id="2988195at2"/>
<keyword evidence="1" id="KW-0812">Transmembrane</keyword>
<feature type="signal peptide" evidence="2">
    <location>
        <begin position="1"/>
        <end position="21"/>
    </location>
</feature>